<evidence type="ECO:0000256" key="1">
    <source>
        <dbReference type="ARBA" id="ARBA00004956"/>
    </source>
</evidence>
<dbReference type="Pfam" id="PF03255">
    <property type="entry name" value="ACCA"/>
    <property type="match status" value="1"/>
</dbReference>
<evidence type="ECO:0000313" key="3">
    <source>
        <dbReference type="Proteomes" id="UP001153076"/>
    </source>
</evidence>
<dbReference type="OrthoDB" id="1740658at2759"/>
<dbReference type="GO" id="GO:0009317">
    <property type="term" value="C:acetyl-CoA carboxylase complex"/>
    <property type="evidence" value="ECO:0007669"/>
    <property type="project" value="InterPro"/>
</dbReference>
<comment type="pathway">
    <text evidence="1">Lipid metabolism; malonyl-CoA biosynthesis; malonyl-CoA from acetyl-CoA: step 1/1.</text>
</comment>
<dbReference type="GO" id="GO:0006633">
    <property type="term" value="P:fatty acid biosynthetic process"/>
    <property type="evidence" value="ECO:0007669"/>
    <property type="project" value="InterPro"/>
</dbReference>
<dbReference type="PANTHER" id="PTHR42853:SF3">
    <property type="entry name" value="ACETYL-COENZYME A CARBOXYLASE CARBOXYL TRANSFERASE SUBUNIT ALPHA, CHLOROPLASTIC"/>
    <property type="match status" value="1"/>
</dbReference>
<evidence type="ECO:0000313" key="2">
    <source>
        <dbReference type="EMBL" id="KAJ8433638.1"/>
    </source>
</evidence>
<dbReference type="InterPro" id="IPR001095">
    <property type="entry name" value="Acetyl_CoA_COase_a_su"/>
</dbReference>
<name>A0A9Q1JZD0_9CARY</name>
<dbReference type="Proteomes" id="UP001153076">
    <property type="component" value="Unassembled WGS sequence"/>
</dbReference>
<sequence length="228" mass="25977">MVSMSHPMRAHGKTLAASDHLRSSSSCINGVPLRELGRTRLFFAGRRDFSVAAKLRKVKKHEYPWPENPDPNVEGSVFNYLNRFKPLKEPPKPVILDFEKPLLDLQQKIDEVRKMANDTGLDFSDQITNLENKYQKSDGTPVLMRMEPEDIGLFFMVLWMTSTTVTNLMRCDFAAVVIGTEVGPIGTLHLEETKAIIDHIYEDPYGMTRKVNDVPRFDGRHDPNAFVD</sequence>
<comment type="caution">
    <text evidence="2">The sequence shown here is derived from an EMBL/GenBank/DDBJ whole genome shotgun (WGS) entry which is preliminary data.</text>
</comment>
<proteinExistence type="predicted"/>
<dbReference type="GO" id="GO:0003989">
    <property type="term" value="F:acetyl-CoA carboxylase activity"/>
    <property type="evidence" value="ECO:0007669"/>
    <property type="project" value="InterPro"/>
</dbReference>
<dbReference type="AlphaFoldDB" id="A0A9Q1JZD0"/>
<reference evidence="2" key="1">
    <citation type="submission" date="2022-04" db="EMBL/GenBank/DDBJ databases">
        <title>Carnegiea gigantea Genome sequencing and assembly v2.</title>
        <authorList>
            <person name="Copetti D."/>
            <person name="Sanderson M.J."/>
            <person name="Burquez A."/>
            <person name="Wojciechowski M.F."/>
        </authorList>
    </citation>
    <scope>NUCLEOTIDE SEQUENCE</scope>
    <source>
        <strain evidence="2">SGP5-SGP5p</strain>
        <tissue evidence="2">Aerial part</tissue>
    </source>
</reference>
<dbReference type="GO" id="GO:0016743">
    <property type="term" value="F:carboxyl- or carbamoyltransferase activity"/>
    <property type="evidence" value="ECO:0007669"/>
    <property type="project" value="InterPro"/>
</dbReference>
<protein>
    <submittedName>
        <fullName evidence="2">Uncharacterized protein</fullName>
    </submittedName>
</protein>
<accession>A0A9Q1JZD0</accession>
<gene>
    <name evidence="2" type="ORF">Cgig2_026818</name>
</gene>
<dbReference type="Gene3D" id="3.90.226.10">
    <property type="entry name" value="2-enoyl-CoA Hydratase, Chain A, domain 1"/>
    <property type="match status" value="1"/>
</dbReference>
<organism evidence="2 3">
    <name type="scientific">Carnegiea gigantea</name>
    <dbReference type="NCBI Taxonomy" id="171969"/>
    <lineage>
        <taxon>Eukaryota</taxon>
        <taxon>Viridiplantae</taxon>
        <taxon>Streptophyta</taxon>
        <taxon>Embryophyta</taxon>
        <taxon>Tracheophyta</taxon>
        <taxon>Spermatophyta</taxon>
        <taxon>Magnoliopsida</taxon>
        <taxon>eudicotyledons</taxon>
        <taxon>Gunneridae</taxon>
        <taxon>Pentapetalae</taxon>
        <taxon>Caryophyllales</taxon>
        <taxon>Cactineae</taxon>
        <taxon>Cactaceae</taxon>
        <taxon>Cactoideae</taxon>
        <taxon>Echinocereeae</taxon>
        <taxon>Carnegiea</taxon>
    </lineage>
</organism>
<dbReference type="PANTHER" id="PTHR42853">
    <property type="entry name" value="ACETYL-COENZYME A CARBOXYLASE CARBOXYL TRANSFERASE SUBUNIT ALPHA"/>
    <property type="match status" value="1"/>
</dbReference>
<keyword evidence="3" id="KW-1185">Reference proteome</keyword>
<dbReference type="EMBL" id="JAKOGI010000525">
    <property type="protein sequence ID" value="KAJ8433638.1"/>
    <property type="molecule type" value="Genomic_DNA"/>
</dbReference>